<gene>
    <name evidence="1" type="ORF">H7K45_09705</name>
</gene>
<organism evidence="1 2">
    <name type="scientific">Mycobacterium yunnanensis</name>
    <dbReference type="NCBI Taxonomy" id="368477"/>
    <lineage>
        <taxon>Bacteria</taxon>
        <taxon>Bacillati</taxon>
        <taxon>Actinomycetota</taxon>
        <taxon>Actinomycetes</taxon>
        <taxon>Mycobacteriales</taxon>
        <taxon>Mycobacteriaceae</taxon>
        <taxon>Mycobacterium</taxon>
    </lineage>
</organism>
<dbReference type="EMBL" id="JACKVK010000005">
    <property type="protein sequence ID" value="MCV7420811.1"/>
    <property type="molecule type" value="Genomic_DNA"/>
</dbReference>
<dbReference type="Proteomes" id="UP001141629">
    <property type="component" value="Unassembled WGS sequence"/>
</dbReference>
<keyword evidence="2" id="KW-1185">Reference proteome</keyword>
<protein>
    <submittedName>
        <fullName evidence="1">Uncharacterized protein</fullName>
    </submittedName>
</protein>
<sequence>MGTKLVQRGPALALALGLLAVPGIPTLVNSWLPEKEWESAQSTDAMTLTSVAGAAVAIVAPDGWQVQDLGDQAILRGDDGAVFVQVYDLDGRDPDAVARRLMRSNRVGDVHTTLDGGRVATADGSLSGDTCVALTDQATGTCAYLSDGDVMLSVIALGSSGRSTPAIADVVAPFSREQS</sequence>
<dbReference type="AlphaFoldDB" id="A0A9X2Z0I3"/>
<dbReference type="RefSeq" id="WP_263995580.1">
    <property type="nucleotide sequence ID" value="NZ_JACKVK010000005.1"/>
</dbReference>
<proteinExistence type="predicted"/>
<accession>A0A9X2Z0I3</accession>
<reference evidence="1" key="2">
    <citation type="journal article" date="2022" name="BMC Genomics">
        <title>Comparative genome analysis of mycobacteria focusing on tRNA and non-coding RNA.</title>
        <authorList>
            <person name="Behra P.R.K."/>
            <person name="Pettersson B.M.F."/>
            <person name="Ramesh M."/>
            <person name="Das S."/>
            <person name="Dasgupta S."/>
            <person name="Kirsebom L.A."/>
        </authorList>
    </citation>
    <scope>NUCLEOTIDE SEQUENCE</scope>
    <source>
        <strain evidence="1">DSM 44838</strain>
    </source>
</reference>
<name>A0A9X2Z0I3_9MYCO</name>
<reference evidence="1" key="1">
    <citation type="submission" date="2020-07" db="EMBL/GenBank/DDBJ databases">
        <authorList>
            <person name="Pettersson B.M.F."/>
            <person name="Behra P.R.K."/>
            <person name="Ramesh M."/>
            <person name="Das S."/>
            <person name="Dasgupta S."/>
            <person name="Kirsebom L.A."/>
        </authorList>
    </citation>
    <scope>NUCLEOTIDE SEQUENCE</scope>
    <source>
        <strain evidence="1">DSM 44838</strain>
    </source>
</reference>
<evidence type="ECO:0000313" key="2">
    <source>
        <dbReference type="Proteomes" id="UP001141629"/>
    </source>
</evidence>
<evidence type="ECO:0000313" key="1">
    <source>
        <dbReference type="EMBL" id="MCV7420811.1"/>
    </source>
</evidence>
<comment type="caution">
    <text evidence="1">The sequence shown here is derived from an EMBL/GenBank/DDBJ whole genome shotgun (WGS) entry which is preliminary data.</text>
</comment>